<reference evidence="8 9" key="1">
    <citation type="submission" date="2006-03" db="EMBL/GenBank/DDBJ databases">
        <title>Complete sequence of chromosome of Nitrobacter hamburgensis X14.</title>
        <authorList>
            <consortium name="US DOE Joint Genome Institute"/>
            <person name="Copeland A."/>
            <person name="Lucas S."/>
            <person name="Lapidus A."/>
            <person name="Barry K."/>
            <person name="Detter J.C."/>
            <person name="Glavina del Rio T."/>
            <person name="Hammon N."/>
            <person name="Israni S."/>
            <person name="Dalin E."/>
            <person name="Tice H."/>
            <person name="Pitluck S."/>
            <person name="Chain P."/>
            <person name="Malfatti S."/>
            <person name="Shin M."/>
            <person name="Vergez L."/>
            <person name="Schmutz J."/>
            <person name="Larimer F."/>
            <person name="Land M."/>
            <person name="Hauser L."/>
            <person name="Kyrpides N."/>
            <person name="Ivanova N."/>
            <person name="Ward B."/>
            <person name="Arp D."/>
            <person name="Klotz M."/>
            <person name="Stein L."/>
            <person name="O'Mullan G."/>
            <person name="Starkenburg S."/>
            <person name="Sayavedra L."/>
            <person name="Poret-Peterson A.T."/>
            <person name="Gentry M.E."/>
            <person name="Bruce D."/>
            <person name="Richardson P."/>
        </authorList>
    </citation>
    <scope>NUCLEOTIDE SEQUENCE [LARGE SCALE GENOMIC DNA]</scope>
    <source>
        <strain evidence="9">DSM 10229 / NCIMB 13809 / X14</strain>
    </source>
</reference>
<dbReference type="Pfam" id="PF13505">
    <property type="entry name" value="OMP_b-brl"/>
    <property type="match status" value="1"/>
</dbReference>
<comment type="subcellular location">
    <subcellularLocation>
        <location evidence="1">Cell outer membrane</location>
    </subcellularLocation>
</comment>
<accession>Q1QP83</accession>
<feature type="chain" id="PRO_5004195985" description="Outer membrane protein beta-barrel domain-containing protein" evidence="6">
    <location>
        <begin position="20"/>
        <end position="274"/>
    </location>
</feature>
<evidence type="ECO:0000256" key="5">
    <source>
        <dbReference type="ARBA" id="ARBA00038306"/>
    </source>
</evidence>
<keyword evidence="4" id="KW-0998">Cell outer membrane</keyword>
<evidence type="ECO:0000313" key="8">
    <source>
        <dbReference type="EMBL" id="ABE61964.1"/>
    </source>
</evidence>
<dbReference type="PANTHER" id="PTHR34001">
    <property type="entry name" value="BLL7405 PROTEIN"/>
    <property type="match status" value="1"/>
</dbReference>
<dbReference type="InterPro" id="IPR027385">
    <property type="entry name" value="Beta-barrel_OMP"/>
</dbReference>
<dbReference type="OrthoDB" id="8001404at2"/>
<keyword evidence="9" id="KW-1185">Reference proteome</keyword>
<gene>
    <name evidence="8" type="ordered locus">Nham_1117</name>
</gene>
<evidence type="ECO:0000256" key="1">
    <source>
        <dbReference type="ARBA" id="ARBA00004442"/>
    </source>
</evidence>
<evidence type="ECO:0000256" key="3">
    <source>
        <dbReference type="ARBA" id="ARBA00023136"/>
    </source>
</evidence>
<dbReference type="Proteomes" id="UP000001953">
    <property type="component" value="Chromosome"/>
</dbReference>
<dbReference type="GO" id="GO:0009279">
    <property type="term" value="C:cell outer membrane"/>
    <property type="evidence" value="ECO:0007669"/>
    <property type="project" value="UniProtKB-SubCell"/>
</dbReference>
<dbReference type="EMBL" id="CP000319">
    <property type="protein sequence ID" value="ABE61964.1"/>
    <property type="molecule type" value="Genomic_DNA"/>
</dbReference>
<dbReference type="InterPro" id="IPR051692">
    <property type="entry name" value="OMP-like"/>
</dbReference>
<dbReference type="PANTHER" id="PTHR34001:SF3">
    <property type="entry name" value="BLL7405 PROTEIN"/>
    <property type="match status" value="1"/>
</dbReference>
<keyword evidence="2 6" id="KW-0732">Signal</keyword>
<evidence type="ECO:0000313" key="9">
    <source>
        <dbReference type="Proteomes" id="UP000001953"/>
    </source>
</evidence>
<dbReference type="RefSeq" id="WP_011509659.1">
    <property type="nucleotide sequence ID" value="NC_007964.1"/>
</dbReference>
<feature type="signal peptide" evidence="6">
    <location>
        <begin position="1"/>
        <end position="19"/>
    </location>
</feature>
<organism evidence="8 9">
    <name type="scientific">Nitrobacter hamburgensis (strain DSM 10229 / NCIMB 13809 / X14)</name>
    <dbReference type="NCBI Taxonomy" id="323097"/>
    <lineage>
        <taxon>Bacteria</taxon>
        <taxon>Pseudomonadati</taxon>
        <taxon>Pseudomonadota</taxon>
        <taxon>Alphaproteobacteria</taxon>
        <taxon>Hyphomicrobiales</taxon>
        <taxon>Nitrobacteraceae</taxon>
        <taxon>Nitrobacter</taxon>
    </lineage>
</organism>
<dbReference type="STRING" id="323097.Nham_1117"/>
<dbReference type="KEGG" id="nha:Nham_1117"/>
<feature type="domain" description="Outer membrane protein beta-barrel" evidence="7">
    <location>
        <begin position="41"/>
        <end position="274"/>
    </location>
</feature>
<evidence type="ECO:0000256" key="2">
    <source>
        <dbReference type="ARBA" id="ARBA00022729"/>
    </source>
</evidence>
<evidence type="ECO:0000256" key="6">
    <source>
        <dbReference type="SAM" id="SignalP"/>
    </source>
</evidence>
<dbReference type="HOGENOM" id="CLU_1049219_0_0_5"/>
<comment type="similarity">
    <text evidence="5">Belongs to the Omp25/RopB family.</text>
</comment>
<name>Q1QP83_NITHX</name>
<protein>
    <recommendedName>
        <fullName evidence="7">Outer membrane protein beta-barrel domain-containing protein</fullName>
    </recommendedName>
</protein>
<evidence type="ECO:0000259" key="7">
    <source>
        <dbReference type="Pfam" id="PF13505"/>
    </source>
</evidence>
<proteinExistence type="inferred from homology"/>
<dbReference type="InterPro" id="IPR011250">
    <property type="entry name" value="OMP/PagP_B-barrel"/>
</dbReference>
<keyword evidence="3" id="KW-0472">Membrane</keyword>
<evidence type="ECO:0000256" key="4">
    <source>
        <dbReference type="ARBA" id="ARBA00023237"/>
    </source>
</evidence>
<dbReference type="AlphaFoldDB" id="Q1QP83"/>
<dbReference type="eggNOG" id="COG3637">
    <property type="taxonomic scope" value="Bacteria"/>
</dbReference>
<sequence length="274" mass="28942">MRRLLLAAVMCGTAHGAYAADMPDLPILRGSLSDGFGTVRTVWQGYYVGGQAGVGESDMNFTGATRNVAARLLSGTAIENSGQVSSWPLGGKASVRGDGWGGFVGYNSQWDDVVIGVEANYMHGKFGGSRSDSMSRFFTDSLGYTDGVTYQSTATMSISDMGTLRARAGYVVGAFLPYMFGGVALGQADIVRSAHIFGTQVNPAAAPGFTNVPFNVSGTDGKYSHLIYGYSAGVGLDVNLIGGLFARVEWEYIRFTSSIDTNVNTVRAGVGYKF</sequence>
<dbReference type="SUPFAM" id="SSF56925">
    <property type="entry name" value="OMPA-like"/>
    <property type="match status" value="1"/>
</dbReference>